<dbReference type="EMBL" id="JPKZ01002071">
    <property type="protein sequence ID" value="KHN78640.1"/>
    <property type="molecule type" value="Genomic_DNA"/>
</dbReference>
<reference evidence="1 2" key="1">
    <citation type="submission" date="2014-11" db="EMBL/GenBank/DDBJ databases">
        <title>Genetic blueprint of the zoonotic pathogen Toxocara canis.</title>
        <authorList>
            <person name="Zhu X.-Q."/>
            <person name="Korhonen P.K."/>
            <person name="Cai H."/>
            <person name="Young N.D."/>
            <person name="Nejsum P."/>
            <person name="von Samson-Himmelstjerna G."/>
            <person name="Boag P.R."/>
            <person name="Tan P."/>
            <person name="Li Q."/>
            <person name="Min J."/>
            <person name="Yang Y."/>
            <person name="Wang X."/>
            <person name="Fang X."/>
            <person name="Hall R.S."/>
            <person name="Hofmann A."/>
            <person name="Sternberg P.W."/>
            <person name="Jex A.R."/>
            <person name="Gasser R.B."/>
        </authorList>
    </citation>
    <scope>NUCLEOTIDE SEQUENCE [LARGE SCALE GENOMIC DNA]</scope>
    <source>
        <strain evidence="1">PN_DK_2014</strain>
    </source>
</reference>
<evidence type="ECO:0000313" key="2">
    <source>
        <dbReference type="Proteomes" id="UP000031036"/>
    </source>
</evidence>
<keyword evidence="2" id="KW-1185">Reference proteome</keyword>
<name>A0A0B2VCC5_TOXCA</name>
<feature type="non-terminal residue" evidence="1">
    <location>
        <position position="133"/>
    </location>
</feature>
<comment type="caution">
    <text evidence="1">The sequence shown here is derived from an EMBL/GenBank/DDBJ whole genome shotgun (WGS) entry which is preliminary data.</text>
</comment>
<dbReference type="Proteomes" id="UP000031036">
    <property type="component" value="Unassembled WGS sequence"/>
</dbReference>
<accession>A0A0B2VCC5</accession>
<sequence length="133" mass="14841">STQPFPWFATTSPPILQQQHTILHLQYSKKKKEDYDVTQPKHCSKTLYSSLSSLDCTTAETNELPTASIATICIIPKPAFLFRLPSESPSAVQGNNSTIAAFKPSTQRWVCTLLPPSSLAQSNNRKRSCRQYP</sequence>
<dbReference type="AlphaFoldDB" id="A0A0B2VCC5"/>
<evidence type="ECO:0000313" key="1">
    <source>
        <dbReference type="EMBL" id="KHN78640.1"/>
    </source>
</evidence>
<proteinExistence type="predicted"/>
<protein>
    <submittedName>
        <fullName evidence="1">Uncharacterized protein</fullName>
    </submittedName>
</protein>
<gene>
    <name evidence="1" type="ORF">Tcan_00955</name>
</gene>
<organism evidence="1 2">
    <name type="scientific">Toxocara canis</name>
    <name type="common">Canine roundworm</name>
    <dbReference type="NCBI Taxonomy" id="6265"/>
    <lineage>
        <taxon>Eukaryota</taxon>
        <taxon>Metazoa</taxon>
        <taxon>Ecdysozoa</taxon>
        <taxon>Nematoda</taxon>
        <taxon>Chromadorea</taxon>
        <taxon>Rhabditida</taxon>
        <taxon>Spirurina</taxon>
        <taxon>Ascaridomorpha</taxon>
        <taxon>Ascaridoidea</taxon>
        <taxon>Toxocaridae</taxon>
        <taxon>Toxocara</taxon>
    </lineage>
</organism>
<feature type="non-terminal residue" evidence="1">
    <location>
        <position position="1"/>
    </location>
</feature>